<gene>
    <name evidence="2" type="ORF">ERS852394_03133</name>
</gene>
<sequence length="394" mass="45117">MKKFDFSKEFGNIDPKYISEAEGEWKGKKKAWTPSFWSKLVAACVILALISTVLSNPKVQAAIKNLALSIGETLGFQKEIEPYTEALNISQTDQGITANIKEVVLDEGVLLFRVHAEIDNTEENEKKKTANISSFRNTGITLDMGKTTINGQKLDEYMNAEYSPYSVDDLLDADADSDEKEYDRVQEYRFHAPTDLGENPEIHLVLNAFDYDDWEKSVAEFTFDFNISREKILKQTTNKELENISVQTEEGTVTLKDIFLNKLQSSISADVPEKLFQKYEVELRGTDSKGNKVRYELKDDAETEAISRNWKFKTDFWRTYGSAGDDERPELPDPDSEYLELQLYLKSDDIMESNITETYDLDDDTYAEEESKVYDAADDSEWKAVGEKIRINIR</sequence>
<evidence type="ECO:0000313" key="3">
    <source>
        <dbReference type="Proteomes" id="UP000095409"/>
    </source>
</evidence>
<accession>A0A174I823</accession>
<evidence type="ECO:0000259" key="1">
    <source>
        <dbReference type="Pfam" id="PF13786"/>
    </source>
</evidence>
<dbReference type="AlphaFoldDB" id="A0A174I823"/>
<protein>
    <recommendedName>
        <fullName evidence="1">DUF4179 domain-containing protein</fullName>
    </recommendedName>
</protein>
<dbReference type="RefSeq" id="WP_055066693.1">
    <property type="nucleotide sequence ID" value="NZ_CYZD01000032.1"/>
</dbReference>
<proteinExistence type="predicted"/>
<feature type="domain" description="DUF4179" evidence="1">
    <location>
        <begin position="37"/>
        <end position="110"/>
    </location>
</feature>
<dbReference type="EMBL" id="CYZD01000032">
    <property type="protein sequence ID" value="CUO83314.1"/>
    <property type="molecule type" value="Genomic_DNA"/>
</dbReference>
<dbReference type="InterPro" id="IPR025436">
    <property type="entry name" value="DUF4179"/>
</dbReference>
<dbReference type="Gene3D" id="2.60.40.1630">
    <property type="entry name" value="bacillus anthracis domain"/>
    <property type="match status" value="1"/>
</dbReference>
<dbReference type="Pfam" id="PF13786">
    <property type="entry name" value="DUF4179"/>
    <property type="match status" value="1"/>
</dbReference>
<name>A0A174I823_9FIRM</name>
<reference evidence="2 3" key="1">
    <citation type="submission" date="2015-09" db="EMBL/GenBank/DDBJ databases">
        <authorList>
            <consortium name="Pathogen Informatics"/>
        </authorList>
    </citation>
    <scope>NUCLEOTIDE SEQUENCE [LARGE SCALE GENOMIC DNA]</scope>
    <source>
        <strain evidence="2 3">2789STDY5608837</strain>
    </source>
</reference>
<organism evidence="2 3">
    <name type="scientific">Blautia obeum</name>
    <dbReference type="NCBI Taxonomy" id="40520"/>
    <lineage>
        <taxon>Bacteria</taxon>
        <taxon>Bacillati</taxon>
        <taxon>Bacillota</taxon>
        <taxon>Clostridia</taxon>
        <taxon>Lachnospirales</taxon>
        <taxon>Lachnospiraceae</taxon>
        <taxon>Blautia</taxon>
    </lineage>
</organism>
<dbReference type="Proteomes" id="UP000095409">
    <property type="component" value="Unassembled WGS sequence"/>
</dbReference>
<evidence type="ECO:0000313" key="2">
    <source>
        <dbReference type="EMBL" id="CUO83314.1"/>
    </source>
</evidence>